<dbReference type="PANTHER" id="PTHR22933">
    <property type="entry name" value="FI18007P1-RELATED"/>
    <property type="match status" value="1"/>
</dbReference>
<accession>A0A1D1VWM0</accession>
<dbReference type="EMBL" id="BDGG01000012">
    <property type="protein sequence ID" value="GAV05855.1"/>
    <property type="molecule type" value="Genomic_DNA"/>
</dbReference>
<feature type="compositionally biased region" description="Polar residues" evidence="1">
    <location>
        <begin position="142"/>
        <end position="161"/>
    </location>
</feature>
<feature type="compositionally biased region" description="Polar residues" evidence="1">
    <location>
        <begin position="108"/>
        <end position="135"/>
    </location>
</feature>
<evidence type="ECO:0000256" key="1">
    <source>
        <dbReference type="SAM" id="MobiDB-lite"/>
    </source>
</evidence>
<gene>
    <name evidence="3" type="primary">RvY_15921-1</name>
    <name evidence="3" type="synonym">RvY_15921.1</name>
    <name evidence="3" type="ORF">RvY_15921</name>
</gene>
<feature type="region of interest" description="Disordered" evidence="1">
    <location>
        <begin position="70"/>
        <end position="200"/>
    </location>
</feature>
<keyword evidence="4" id="KW-1185">Reference proteome</keyword>
<dbReference type="Proteomes" id="UP000186922">
    <property type="component" value="Unassembled WGS sequence"/>
</dbReference>
<dbReference type="OrthoDB" id="10059269at2759"/>
<dbReference type="PANTHER" id="PTHR22933:SF42">
    <property type="entry name" value="FI18455P1-RELATED"/>
    <property type="match status" value="1"/>
</dbReference>
<organism evidence="3 4">
    <name type="scientific">Ramazzottius varieornatus</name>
    <name type="common">Water bear</name>
    <name type="synonym">Tardigrade</name>
    <dbReference type="NCBI Taxonomy" id="947166"/>
    <lineage>
        <taxon>Eukaryota</taxon>
        <taxon>Metazoa</taxon>
        <taxon>Ecdysozoa</taxon>
        <taxon>Tardigrada</taxon>
        <taxon>Eutardigrada</taxon>
        <taxon>Parachela</taxon>
        <taxon>Hypsibioidea</taxon>
        <taxon>Ramazzottiidae</taxon>
        <taxon>Ramazzottius</taxon>
    </lineage>
</organism>
<evidence type="ECO:0000313" key="4">
    <source>
        <dbReference type="Proteomes" id="UP000186922"/>
    </source>
</evidence>
<reference evidence="3 4" key="1">
    <citation type="journal article" date="2016" name="Nat. Commun.">
        <title>Extremotolerant tardigrade genome and improved radiotolerance of human cultured cells by tardigrade-unique protein.</title>
        <authorList>
            <person name="Hashimoto T."/>
            <person name="Horikawa D.D."/>
            <person name="Saito Y."/>
            <person name="Kuwahara H."/>
            <person name="Kozuka-Hata H."/>
            <person name="Shin-I T."/>
            <person name="Minakuchi Y."/>
            <person name="Ohishi K."/>
            <person name="Motoyama A."/>
            <person name="Aizu T."/>
            <person name="Enomoto A."/>
            <person name="Kondo K."/>
            <person name="Tanaka S."/>
            <person name="Hara Y."/>
            <person name="Koshikawa S."/>
            <person name="Sagara H."/>
            <person name="Miura T."/>
            <person name="Yokobori S."/>
            <person name="Miyagawa K."/>
            <person name="Suzuki Y."/>
            <person name="Kubo T."/>
            <person name="Oyama M."/>
            <person name="Kohara Y."/>
            <person name="Fujiyama A."/>
            <person name="Arakawa K."/>
            <person name="Katayama T."/>
            <person name="Toyoda A."/>
            <person name="Kunieda T."/>
        </authorList>
    </citation>
    <scope>NUCLEOTIDE SEQUENCE [LARGE SCALE GENOMIC DNA]</scope>
    <source>
        <strain evidence="3 4">YOKOZUNA-1</strain>
    </source>
</reference>
<dbReference type="InterPro" id="IPR052976">
    <property type="entry name" value="Scoloptoxin-like"/>
</dbReference>
<feature type="compositionally biased region" description="Low complexity" evidence="1">
    <location>
        <begin position="92"/>
        <end position="107"/>
    </location>
</feature>
<name>A0A1D1VWM0_RAMVA</name>
<sequence length="300" mass="31650">MTSYIGKVVFVLCVTYGSIESQSTLQNATHEFVAVPVNTSLTTEPTSTSVPVGVRTTATSFATANATLTTRQAPALPSNSSLDVPRSAQGVPASSSPAMSSTSIPKSATQQLSSNVTTPKNPTTGRISSTMNGSPSVAPFGLTSTGSPSRGSNHQGTTPRQQAERQGRADAVSGTPSAQAQGSNSGVSFSLSESSGSPPKQTRVVWDALKSLQLLDAYQTVNDMIVTAVGGVDYPIYATIPETSFRCDQVKSAGFYADPEGSCQVFRRCDLSGNMWSFLCPNMTVQRNEFCLFRHWPNVI</sequence>
<feature type="chain" id="PRO_5008898922" description="Chitin-binding type-2 domain-containing protein" evidence="2">
    <location>
        <begin position="22"/>
        <end position="300"/>
    </location>
</feature>
<evidence type="ECO:0000256" key="2">
    <source>
        <dbReference type="SAM" id="SignalP"/>
    </source>
</evidence>
<evidence type="ECO:0008006" key="5">
    <source>
        <dbReference type="Google" id="ProtNLM"/>
    </source>
</evidence>
<feature type="compositionally biased region" description="Low complexity" evidence="1">
    <location>
        <begin position="182"/>
        <end position="197"/>
    </location>
</feature>
<keyword evidence="2" id="KW-0732">Signal</keyword>
<protein>
    <recommendedName>
        <fullName evidence="5">Chitin-binding type-2 domain-containing protein</fullName>
    </recommendedName>
</protein>
<proteinExistence type="predicted"/>
<feature type="signal peptide" evidence="2">
    <location>
        <begin position="1"/>
        <end position="21"/>
    </location>
</feature>
<comment type="caution">
    <text evidence="3">The sequence shown here is derived from an EMBL/GenBank/DDBJ whole genome shotgun (WGS) entry which is preliminary data.</text>
</comment>
<evidence type="ECO:0000313" key="3">
    <source>
        <dbReference type="EMBL" id="GAV05855.1"/>
    </source>
</evidence>
<dbReference type="AlphaFoldDB" id="A0A1D1VWM0"/>